<dbReference type="SMART" id="SM00382">
    <property type="entry name" value="AAA"/>
    <property type="match status" value="2"/>
</dbReference>
<dbReference type="Pfam" id="PF00664">
    <property type="entry name" value="ABC_membrane"/>
    <property type="match status" value="2"/>
</dbReference>
<dbReference type="CDD" id="cd03250">
    <property type="entry name" value="ABCC_MRP_domain1"/>
    <property type="match status" value="1"/>
</dbReference>
<evidence type="ECO:0000256" key="1">
    <source>
        <dbReference type="ARBA" id="ARBA00004141"/>
    </source>
</evidence>
<dbReference type="FunFam" id="1.20.1560.10:FF:000026">
    <property type="entry name" value="Multidrug resistance-associated protein lethal(2)03659"/>
    <property type="match status" value="1"/>
</dbReference>
<dbReference type="PROSITE" id="PS00211">
    <property type="entry name" value="ABC_TRANSPORTER_1"/>
    <property type="match status" value="2"/>
</dbReference>
<dbReference type="InterPro" id="IPR030240">
    <property type="entry name" value="ABCC4_TMD1"/>
</dbReference>
<dbReference type="PROSITE" id="PS50929">
    <property type="entry name" value="ABC_TM1F"/>
    <property type="match status" value="2"/>
</dbReference>
<feature type="transmembrane region" description="Helical" evidence="9">
    <location>
        <begin position="144"/>
        <end position="167"/>
    </location>
</feature>
<dbReference type="SUPFAM" id="SSF52540">
    <property type="entry name" value="P-loop containing nucleoside triphosphate hydrolases"/>
    <property type="match status" value="2"/>
</dbReference>
<keyword evidence="7 9" id="KW-0472">Membrane</keyword>
<feature type="transmembrane region" description="Helical" evidence="9">
    <location>
        <begin position="217"/>
        <end position="239"/>
    </location>
</feature>
<gene>
    <name evidence="12" type="primary">ABCC2</name>
</gene>
<dbReference type="Pfam" id="PF00005">
    <property type="entry name" value="ABC_tran"/>
    <property type="match status" value="2"/>
</dbReference>
<keyword evidence="4" id="KW-0547">Nucleotide-binding</keyword>
<dbReference type="Gene3D" id="1.20.1560.10">
    <property type="entry name" value="ABC transporter type 1, transmembrane domain"/>
    <property type="match status" value="2"/>
</dbReference>
<feature type="region of interest" description="Disordered" evidence="8">
    <location>
        <begin position="414"/>
        <end position="439"/>
    </location>
</feature>
<dbReference type="GO" id="GO:0016020">
    <property type="term" value="C:membrane"/>
    <property type="evidence" value="ECO:0007669"/>
    <property type="project" value="UniProtKB-SubCell"/>
</dbReference>
<dbReference type="PROSITE" id="PS50893">
    <property type="entry name" value="ABC_TRANSPORTER_2"/>
    <property type="match status" value="2"/>
</dbReference>
<keyword evidence="6 9" id="KW-1133">Transmembrane helix</keyword>
<evidence type="ECO:0000256" key="8">
    <source>
        <dbReference type="SAM" id="MobiDB-lite"/>
    </source>
</evidence>
<sequence>MDKTEKDEKPPHPRAKANLISAATFSWTFDMFRLGYKRDLEVTDLYATLKEHSSNNLGDKFEKKWNDEYSKATKRKKEPSLLKVLFSVFGGDIAFFGFFLLFIEVVVRVAQPLLLGRLIRYFTQKQMLTEEALKEQELVTEEDAYFYAMGLIASSGIAVLLIHPYMMGAMHIGMKMRVGLCSLIYRKALRLSKTALGETTVGQIVNLLSNDVNRYDIACIFAHYLWIGPLETIIVTYFLWQEIGVASIVGVAALLVAIPLQAWLGRRSSVYRLRTAIRTDERVRLMNEIISGIQVIKMYAWEKSFASMVSNARRKELNEIRKTSYVRALLLSFIIFHSRLAVFLSILAYVLTGSSINAEKVFTVTSFFNILRQTMTIFFPQGIGQIAEAMVSTKRLQKFMMYEEIQDTSYITAAANPNKDNNNADDTKSSSNQMNGVGTKSREIDTSVTINLRDAGADAIVMNRLSAKWTPDLSENTLNDVNLELAHGSLMAVIGLVGAGKSSLLYAILRELPLSGGALTINGTISYASQEPWLFAGRVRQKKLFGEPYERERYREVTRVCALRPDFEMMPYGDKTIVGDRGVSLSGGQRARINLARAVYKKADIYLLDDPLSAVDTHVGKHLFEDCILGYLKNKTRILVTHQLQYLNNLEHIIMLDNGNILAQGNYKDIQSSGKDLANLMAKHMENDEFDPSNGSHVQRQSSVQSIASSLDDSKVQNEPQETQETRSMGTVGGKVYKSYIGATGNFLMVSYCLLLCILTQLFGSGGDYWITYWVNLEEQNTKTLREQNMPLGNFIKANLTTNATSEVSKSNNGTYVYAEDGEMGGGDYLLGTTPWFDLTQRTCMYIFTFFIAGVVLVTLLRSFTFARMCVKASMTLHDNMFNSVTRATMKFFNTNSSGRILNRFSKDMGSIDDMLPGAMIDCLQIGLTIVGIITVVAMVNYLLLIPTFVIAVIFYFLRRFYLSTSRSIKRLEGVTRSPVFSHLTASLQGLSTIRAFNAQDKLRQEFDNHQDLHSSAWYMFVATSRAFGFCLDLFCVIYISLVTLSFLLLGTETFGGNVGLAITQSVALTGMFQWGMRQSAELENQMTSVERVLEYTNLESEPPLESAPEKKPPPSWPSEGKIEFSKVYLSYVDEEPPVLKNLNFVINPGDKVGIVGRTGAGKSSLISALFRLTPISGDILIDDVSTAALGLHEVRSKISIIPQEPVLFSGTMRKNLDPFGEYPDSVLWNALEEVDLKDAVSELPGGLHAKMSEGGTNFSVGQRQLVCLARAIVGNNKILIMDEATANVDPQTDALIQKTIRRKFTNCTVLTIAHRLNTIMDSDMVLVMSAGSLVEYNHPYLLLKNSDGFFFKMVEQTGKSTAEALHKIAADCYKKYIDEDDEDDIYNRRASSVTDL</sequence>
<feature type="transmembrane region" description="Helical" evidence="9">
    <location>
        <begin position="81"/>
        <end position="103"/>
    </location>
</feature>
<feature type="transmembrane region" description="Helical" evidence="9">
    <location>
        <begin position="942"/>
        <end position="962"/>
    </location>
</feature>
<evidence type="ECO:0000256" key="3">
    <source>
        <dbReference type="ARBA" id="ARBA00022692"/>
    </source>
</evidence>
<dbReference type="InterPro" id="IPR027417">
    <property type="entry name" value="P-loop_NTPase"/>
</dbReference>
<dbReference type="SUPFAM" id="SSF90123">
    <property type="entry name" value="ABC transporter transmembrane region"/>
    <property type="match status" value="2"/>
</dbReference>
<dbReference type="FunFam" id="3.40.50.300:FF:000163">
    <property type="entry name" value="Multidrug resistance-associated protein member 4"/>
    <property type="match status" value="1"/>
</dbReference>
<evidence type="ECO:0000256" key="5">
    <source>
        <dbReference type="ARBA" id="ARBA00022840"/>
    </source>
</evidence>
<evidence type="ECO:0000256" key="6">
    <source>
        <dbReference type="ARBA" id="ARBA00022989"/>
    </source>
</evidence>
<dbReference type="InterPro" id="IPR003593">
    <property type="entry name" value="AAA+_ATPase"/>
</dbReference>
<feature type="transmembrane region" description="Helical" evidence="9">
    <location>
        <begin position="745"/>
        <end position="764"/>
    </location>
</feature>
<dbReference type="FunFam" id="3.40.50.300:FF:000482">
    <property type="entry name" value="Multidrug resistance-associated protein member 4"/>
    <property type="match status" value="1"/>
</dbReference>
<dbReference type="Gene3D" id="3.40.50.300">
    <property type="entry name" value="P-loop containing nucleotide triphosphate hydrolases"/>
    <property type="match status" value="2"/>
</dbReference>
<dbReference type="InterPro" id="IPR036640">
    <property type="entry name" value="ABC1_TM_sf"/>
</dbReference>
<reference evidence="12" key="1">
    <citation type="submission" date="2013-11" db="EMBL/GenBank/DDBJ databases">
        <authorList>
            <person name="Hoang H.T."/>
            <person name="Killian M.L."/>
            <person name="Madson D.M."/>
            <person name="Arruda P.H.E."/>
            <person name="Sun D."/>
            <person name="Schwartz K.J."/>
            <person name="Yoon K."/>
        </authorList>
    </citation>
    <scope>NUCLEOTIDE SEQUENCE</scope>
    <source>
        <strain evidence="12">Jiangsu</strain>
    </source>
</reference>
<protein>
    <submittedName>
        <fullName evidence="12">Multidrug resistance-associated protein lethal(2)03659-like protein</fullName>
    </submittedName>
</protein>
<dbReference type="PANTHER" id="PTHR24223">
    <property type="entry name" value="ATP-BINDING CASSETTE SUB-FAMILY C"/>
    <property type="match status" value="1"/>
</dbReference>
<dbReference type="EMBL" id="KF828786">
    <property type="protein sequence ID" value="AIN44103.1"/>
    <property type="molecule type" value="mRNA"/>
</dbReference>
<evidence type="ECO:0000259" key="10">
    <source>
        <dbReference type="PROSITE" id="PS50893"/>
    </source>
</evidence>
<accession>A0A158V0F7</accession>
<evidence type="ECO:0000313" key="12">
    <source>
        <dbReference type="EMBL" id="AIN44103.1"/>
    </source>
</evidence>
<feature type="transmembrane region" description="Helical" evidence="9">
    <location>
        <begin position="370"/>
        <end position="391"/>
    </location>
</feature>
<dbReference type="CDD" id="cd03244">
    <property type="entry name" value="ABCC_MRP_domain2"/>
    <property type="match status" value="1"/>
</dbReference>
<feature type="transmembrane region" description="Helical" evidence="9">
    <location>
        <begin position="245"/>
        <end position="264"/>
    </location>
</feature>
<feature type="domain" description="ABC transmembrane type-1" evidence="11">
    <location>
        <begin position="95"/>
        <end position="381"/>
    </location>
</feature>
<evidence type="ECO:0000256" key="9">
    <source>
        <dbReference type="SAM" id="Phobius"/>
    </source>
</evidence>
<dbReference type="InterPro" id="IPR050173">
    <property type="entry name" value="ABC_transporter_C-like"/>
</dbReference>
<feature type="transmembrane region" description="Helical" evidence="9">
    <location>
        <begin position="915"/>
        <end position="936"/>
    </location>
</feature>
<keyword evidence="5" id="KW-0067">ATP-binding</keyword>
<dbReference type="GO" id="GO:0005524">
    <property type="term" value="F:ATP binding"/>
    <property type="evidence" value="ECO:0007669"/>
    <property type="project" value="UniProtKB-KW"/>
</dbReference>
<feature type="domain" description="ABC transporter" evidence="10">
    <location>
        <begin position="1123"/>
        <end position="1356"/>
    </location>
</feature>
<feature type="transmembrane region" description="Helical" evidence="9">
    <location>
        <begin position="1027"/>
        <end position="1049"/>
    </location>
</feature>
<feature type="region of interest" description="Disordered" evidence="8">
    <location>
        <begin position="708"/>
        <end position="728"/>
    </location>
</feature>
<evidence type="ECO:0000256" key="7">
    <source>
        <dbReference type="ARBA" id="ARBA00023136"/>
    </source>
</evidence>
<feature type="transmembrane region" description="Helical" evidence="9">
    <location>
        <begin position="328"/>
        <end position="350"/>
    </location>
</feature>
<dbReference type="GO" id="GO:0140359">
    <property type="term" value="F:ABC-type transporter activity"/>
    <property type="evidence" value="ECO:0007669"/>
    <property type="project" value="InterPro"/>
</dbReference>
<keyword evidence="3 9" id="KW-0812">Transmembrane</keyword>
<dbReference type="PANTHER" id="PTHR24223:SF448">
    <property type="entry name" value="FI20146P1-RELATED"/>
    <property type="match status" value="1"/>
</dbReference>
<dbReference type="GO" id="GO:0016887">
    <property type="term" value="F:ATP hydrolysis activity"/>
    <property type="evidence" value="ECO:0007669"/>
    <property type="project" value="InterPro"/>
</dbReference>
<dbReference type="InterPro" id="IPR003439">
    <property type="entry name" value="ABC_transporter-like_ATP-bd"/>
</dbReference>
<feature type="transmembrane region" description="Helical" evidence="9">
    <location>
        <begin position="845"/>
        <end position="865"/>
    </location>
</feature>
<dbReference type="InterPro" id="IPR017871">
    <property type="entry name" value="ABC_transporter-like_CS"/>
</dbReference>
<proteinExistence type="evidence at transcript level"/>
<evidence type="ECO:0000256" key="4">
    <source>
        <dbReference type="ARBA" id="ARBA00022741"/>
    </source>
</evidence>
<dbReference type="CDD" id="cd18593">
    <property type="entry name" value="ABC_6TM_MRP4_D1_like"/>
    <property type="match status" value="1"/>
</dbReference>
<keyword evidence="2" id="KW-0813">Transport</keyword>
<dbReference type="FunFam" id="1.20.1560.10:FF:000014">
    <property type="entry name" value="Multidrug resistance-associated protein member 4"/>
    <property type="match status" value="1"/>
</dbReference>
<evidence type="ECO:0000256" key="2">
    <source>
        <dbReference type="ARBA" id="ARBA00022448"/>
    </source>
</evidence>
<dbReference type="InterPro" id="IPR011527">
    <property type="entry name" value="ABC1_TM_dom"/>
</dbReference>
<evidence type="ECO:0000259" key="11">
    <source>
        <dbReference type="PROSITE" id="PS50929"/>
    </source>
</evidence>
<name>A0A158V0F7_LAOST</name>
<feature type="domain" description="ABC transmembrane type-1" evidence="11">
    <location>
        <begin position="828"/>
        <end position="1085"/>
    </location>
</feature>
<comment type="subcellular location">
    <subcellularLocation>
        <location evidence="1">Membrane</location>
        <topology evidence="1">Multi-pass membrane protein</topology>
    </subcellularLocation>
</comment>
<organism evidence="12">
    <name type="scientific">Laodelphax striatellus</name>
    <name type="common">Small brown planthopper</name>
    <name type="synonym">Delphax striatella</name>
    <dbReference type="NCBI Taxonomy" id="195883"/>
    <lineage>
        <taxon>Eukaryota</taxon>
        <taxon>Metazoa</taxon>
        <taxon>Ecdysozoa</taxon>
        <taxon>Arthropoda</taxon>
        <taxon>Hexapoda</taxon>
        <taxon>Insecta</taxon>
        <taxon>Pterygota</taxon>
        <taxon>Neoptera</taxon>
        <taxon>Paraneoptera</taxon>
        <taxon>Hemiptera</taxon>
        <taxon>Auchenorrhyncha</taxon>
        <taxon>Fulgoroidea</taxon>
        <taxon>Delphacidae</taxon>
        <taxon>Criomorphinae</taxon>
        <taxon>Laodelphax</taxon>
    </lineage>
</organism>
<feature type="domain" description="ABC transporter" evidence="10">
    <location>
        <begin position="460"/>
        <end position="683"/>
    </location>
</feature>